<dbReference type="PROSITE" id="PS51375">
    <property type="entry name" value="PPR"/>
    <property type="match status" value="4"/>
</dbReference>
<dbReference type="EMBL" id="JBBWWQ010000009">
    <property type="protein sequence ID" value="KAK8939103.1"/>
    <property type="molecule type" value="Genomic_DNA"/>
</dbReference>
<proteinExistence type="predicted"/>
<dbReference type="PANTHER" id="PTHR24015:SF622">
    <property type="entry name" value="OS02G0833050 PROTEIN"/>
    <property type="match status" value="1"/>
</dbReference>
<dbReference type="GO" id="GO:0009451">
    <property type="term" value="P:RNA modification"/>
    <property type="evidence" value="ECO:0007669"/>
    <property type="project" value="InterPro"/>
</dbReference>
<dbReference type="FunFam" id="1.25.40.10:FF:001093">
    <property type="entry name" value="Pentatricopeptide repeat-containing protein At2g34400"/>
    <property type="match status" value="1"/>
</dbReference>
<gene>
    <name evidence="3" type="primary">PCMP-E77</name>
    <name evidence="3" type="ORF">KSP39_PZI011240</name>
</gene>
<feature type="repeat" description="PPR" evidence="2">
    <location>
        <begin position="516"/>
        <end position="550"/>
    </location>
</feature>
<organism evidence="3 4">
    <name type="scientific">Platanthera zijinensis</name>
    <dbReference type="NCBI Taxonomy" id="2320716"/>
    <lineage>
        <taxon>Eukaryota</taxon>
        <taxon>Viridiplantae</taxon>
        <taxon>Streptophyta</taxon>
        <taxon>Embryophyta</taxon>
        <taxon>Tracheophyta</taxon>
        <taxon>Spermatophyta</taxon>
        <taxon>Magnoliopsida</taxon>
        <taxon>Liliopsida</taxon>
        <taxon>Asparagales</taxon>
        <taxon>Orchidaceae</taxon>
        <taxon>Orchidoideae</taxon>
        <taxon>Orchideae</taxon>
        <taxon>Orchidinae</taxon>
        <taxon>Platanthera</taxon>
    </lineage>
</organism>
<dbReference type="PANTHER" id="PTHR24015">
    <property type="entry name" value="OS07G0578800 PROTEIN-RELATED"/>
    <property type="match status" value="1"/>
</dbReference>
<dbReference type="Pfam" id="PF20431">
    <property type="entry name" value="E_motif"/>
    <property type="match status" value="1"/>
</dbReference>
<accession>A0AAP0G5Y5</accession>
<name>A0AAP0G5Y5_9ASPA</name>
<evidence type="ECO:0000256" key="2">
    <source>
        <dbReference type="PROSITE-ProRule" id="PRU00708"/>
    </source>
</evidence>
<dbReference type="FunFam" id="1.25.40.10:FF:000344">
    <property type="entry name" value="Pentatricopeptide repeat-containing protein"/>
    <property type="match status" value="1"/>
</dbReference>
<dbReference type="FunFam" id="1.25.40.10:FF:000227">
    <property type="entry name" value="Pentatricopeptide repeat-containing protein At3g13880"/>
    <property type="match status" value="1"/>
</dbReference>
<evidence type="ECO:0000256" key="1">
    <source>
        <dbReference type="ARBA" id="ARBA00022737"/>
    </source>
</evidence>
<comment type="caution">
    <text evidence="3">The sequence shown here is derived from an EMBL/GenBank/DDBJ whole genome shotgun (WGS) entry which is preliminary data.</text>
</comment>
<evidence type="ECO:0000313" key="4">
    <source>
        <dbReference type="Proteomes" id="UP001418222"/>
    </source>
</evidence>
<dbReference type="InterPro" id="IPR046848">
    <property type="entry name" value="E_motif"/>
</dbReference>
<dbReference type="GO" id="GO:0003723">
    <property type="term" value="F:RNA binding"/>
    <property type="evidence" value="ECO:0007669"/>
    <property type="project" value="InterPro"/>
</dbReference>
<dbReference type="InterPro" id="IPR011990">
    <property type="entry name" value="TPR-like_helical_dom_sf"/>
</dbReference>
<dbReference type="Pfam" id="PF13041">
    <property type="entry name" value="PPR_2"/>
    <property type="match status" value="2"/>
</dbReference>
<protein>
    <submittedName>
        <fullName evidence="3">Pentatricopeptide repeat-containing protein</fullName>
    </submittedName>
</protein>
<feature type="repeat" description="PPR" evidence="2">
    <location>
        <begin position="181"/>
        <end position="215"/>
    </location>
</feature>
<dbReference type="InterPro" id="IPR002885">
    <property type="entry name" value="PPR_rpt"/>
</dbReference>
<keyword evidence="1" id="KW-0677">Repeat</keyword>
<evidence type="ECO:0000313" key="3">
    <source>
        <dbReference type="EMBL" id="KAK8939103.1"/>
    </source>
</evidence>
<keyword evidence="4" id="KW-1185">Reference proteome</keyword>
<dbReference type="Gene3D" id="1.25.40.10">
    <property type="entry name" value="Tetratricopeptide repeat domain"/>
    <property type="match status" value="5"/>
</dbReference>
<dbReference type="Pfam" id="PF01535">
    <property type="entry name" value="PPR"/>
    <property type="match status" value="6"/>
</dbReference>
<dbReference type="Proteomes" id="UP001418222">
    <property type="component" value="Unassembled WGS sequence"/>
</dbReference>
<sequence>MHLLVKIQSSGPKFFHHSSLKLGGFSSKFHLFFSYHEWKAGSSLNHESFTQLFKSCSSLQLLKEGKSIHADAIKAGFDSYTSTNNSIMSFYFKVGMKDCARKVFDQMPSKDSVSWNAVIHGFLSQRDDQIGLLLFTEAAACSFVPNASTLVLVLQACWLLKDFSKGENLHGFIIKTGFTADIIVQNSLLNLYRKSKDVESAQNLFDEMPEKDIVSWSSLISGYAQTGCAVNALQLFQNLSAETGIKVDGIVLVNVLQACSFIRYVDHGKLVHSHVILRGFEDDLFISNSLIDMYSKCLDMNSAYMVFTQMPQTNLVSWNAVLSGLLENERPIEAFMLFESMKKEGIEGDGYTVVILLQACKKLGHEAFCRSIHSVIIRKLLECNEFVLNSLLDAYTKCGLMELALKLFEKMPRKDVISWSTMLSGFSHCGDPRKAVTFFVQMRLAQEAPNFVTMLSLLEACSALANLKLSKCVHGVVVKNDFSADLSVETALLSAYGKCGSLDMSRKVFEGMNEKNVLSWNAMIGALGKNGCAREALASLDEMAEKNVKPNGVTMLSVLFACSHGGLILEGLLLFQRMFEDHSLKPTMEHYSCVVDMLARAGHLNGGIEVIKRIFEEGLDASVAAWGALLGASRRFGDHEIGRNIASRVLELEPSSSAGFVLSSNMYAEAGLRDEAAKFRLWMREKGVRIVSGCSLVHVGQHAKRFVSWDESDSRTEEIYSMTELLHGFMQRHDENDLFHETVSHF</sequence>
<feature type="repeat" description="PPR" evidence="2">
    <location>
        <begin position="314"/>
        <end position="348"/>
    </location>
</feature>
<dbReference type="InterPro" id="IPR046960">
    <property type="entry name" value="PPR_At4g14850-like_plant"/>
</dbReference>
<dbReference type="AlphaFoldDB" id="A0AAP0G5Y5"/>
<feature type="repeat" description="PPR" evidence="2">
    <location>
        <begin position="384"/>
        <end position="418"/>
    </location>
</feature>
<dbReference type="FunFam" id="1.25.40.10:FF:000196">
    <property type="entry name" value="Pentatricopeptide repeat-containing protein At4g14850"/>
    <property type="match status" value="1"/>
</dbReference>
<dbReference type="NCBIfam" id="TIGR00756">
    <property type="entry name" value="PPR"/>
    <property type="match status" value="4"/>
</dbReference>
<reference evidence="3 4" key="1">
    <citation type="journal article" date="2022" name="Nat. Plants">
        <title>Genomes of leafy and leafless Platanthera orchids illuminate the evolution of mycoheterotrophy.</title>
        <authorList>
            <person name="Li M.H."/>
            <person name="Liu K.W."/>
            <person name="Li Z."/>
            <person name="Lu H.C."/>
            <person name="Ye Q.L."/>
            <person name="Zhang D."/>
            <person name="Wang J.Y."/>
            <person name="Li Y.F."/>
            <person name="Zhong Z.M."/>
            <person name="Liu X."/>
            <person name="Yu X."/>
            <person name="Liu D.K."/>
            <person name="Tu X.D."/>
            <person name="Liu B."/>
            <person name="Hao Y."/>
            <person name="Liao X.Y."/>
            <person name="Jiang Y.T."/>
            <person name="Sun W.H."/>
            <person name="Chen J."/>
            <person name="Chen Y.Q."/>
            <person name="Ai Y."/>
            <person name="Zhai J.W."/>
            <person name="Wu S.S."/>
            <person name="Zhou Z."/>
            <person name="Hsiao Y.Y."/>
            <person name="Wu W.L."/>
            <person name="Chen Y.Y."/>
            <person name="Lin Y.F."/>
            <person name="Hsu J.L."/>
            <person name="Li C.Y."/>
            <person name="Wang Z.W."/>
            <person name="Zhao X."/>
            <person name="Zhong W.Y."/>
            <person name="Ma X.K."/>
            <person name="Ma L."/>
            <person name="Huang J."/>
            <person name="Chen G.Z."/>
            <person name="Huang M.Z."/>
            <person name="Huang L."/>
            <person name="Peng D.H."/>
            <person name="Luo Y.B."/>
            <person name="Zou S.Q."/>
            <person name="Chen S.P."/>
            <person name="Lan S."/>
            <person name="Tsai W.C."/>
            <person name="Van de Peer Y."/>
            <person name="Liu Z.J."/>
        </authorList>
    </citation>
    <scope>NUCLEOTIDE SEQUENCE [LARGE SCALE GENOMIC DNA]</scope>
    <source>
        <strain evidence="3">Lor287</strain>
    </source>
</reference>